<evidence type="ECO:0000313" key="1">
    <source>
        <dbReference type="EMBL" id="GFT12368.1"/>
    </source>
</evidence>
<dbReference type="EMBL" id="BMAW01057712">
    <property type="protein sequence ID" value="GFT12368.1"/>
    <property type="molecule type" value="Genomic_DNA"/>
</dbReference>
<name>A0A8X6NFD9_NEPPI</name>
<proteinExistence type="predicted"/>
<reference evidence="1" key="1">
    <citation type="submission" date="2020-08" db="EMBL/GenBank/DDBJ databases">
        <title>Multicomponent nature underlies the extraordinary mechanical properties of spider dragline silk.</title>
        <authorList>
            <person name="Kono N."/>
            <person name="Nakamura H."/>
            <person name="Mori M."/>
            <person name="Yoshida Y."/>
            <person name="Ohtoshi R."/>
            <person name="Malay A.D."/>
            <person name="Moran D.A.P."/>
            <person name="Tomita M."/>
            <person name="Numata K."/>
            <person name="Arakawa K."/>
        </authorList>
    </citation>
    <scope>NUCLEOTIDE SEQUENCE</scope>
</reference>
<keyword evidence="2" id="KW-1185">Reference proteome</keyword>
<dbReference type="OrthoDB" id="10554869at2759"/>
<organism evidence="1 2">
    <name type="scientific">Nephila pilipes</name>
    <name type="common">Giant wood spider</name>
    <name type="synonym">Nephila maculata</name>
    <dbReference type="NCBI Taxonomy" id="299642"/>
    <lineage>
        <taxon>Eukaryota</taxon>
        <taxon>Metazoa</taxon>
        <taxon>Ecdysozoa</taxon>
        <taxon>Arthropoda</taxon>
        <taxon>Chelicerata</taxon>
        <taxon>Arachnida</taxon>
        <taxon>Araneae</taxon>
        <taxon>Araneomorphae</taxon>
        <taxon>Entelegynae</taxon>
        <taxon>Araneoidea</taxon>
        <taxon>Nephilidae</taxon>
        <taxon>Nephila</taxon>
    </lineage>
</organism>
<dbReference type="Proteomes" id="UP000887013">
    <property type="component" value="Unassembled WGS sequence"/>
</dbReference>
<dbReference type="AlphaFoldDB" id="A0A8X6NFD9"/>
<evidence type="ECO:0000313" key="2">
    <source>
        <dbReference type="Proteomes" id="UP000887013"/>
    </source>
</evidence>
<sequence length="124" mass="13914">MGAQRCPSNTTWKSATCCISRAVLPRHTLDITLLDSPGDVLRQPLRSQTSAKWVLLSLDRVKLLCLKFDAEINHILKDLSSNKLPRSNHRIPKGEVSTSVYIELDLLENTKSEAFKKSQPVRSS</sequence>
<comment type="caution">
    <text evidence="1">The sequence shown here is derived from an EMBL/GenBank/DDBJ whole genome shotgun (WGS) entry which is preliminary data.</text>
</comment>
<accession>A0A8X6NFD9</accession>
<protein>
    <submittedName>
        <fullName evidence="1">Uncharacterized protein</fullName>
    </submittedName>
</protein>
<gene>
    <name evidence="1" type="ORF">NPIL_491041</name>
</gene>